<protein>
    <submittedName>
        <fullName evidence="1">Uncharacterized protein</fullName>
    </submittedName>
</protein>
<evidence type="ECO:0000313" key="2">
    <source>
        <dbReference type="Proteomes" id="UP000290942"/>
    </source>
</evidence>
<dbReference type="AlphaFoldDB" id="A0A449AA37"/>
<dbReference type="EMBL" id="LR214970">
    <property type="protein sequence ID" value="VEU61066.1"/>
    <property type="molecule type" value="Genomic_DNA"/>
</dbReference>
<sequence>MTYDKFIEMLANNRVENATTKKFSFNLGYGITNMYPNHKKWFYVYATDARLLHAIDGFNIINIGKLLEQHNKQTNSNEDIIVFTS</sequence>
<gene>
    <name evidence="1" type="ORF">NCTC10122_00658</name>
</gene>
<dbReference type="RefSeq" id="WP_129687879.1">
    <property type="nucleotide sequence ID" value="NZ_LR214970.1"/>
</dbReference>
<accession>A0A449AA37</accession>
<evidence type="ECO:0000313" key="1">
    <source>
        <dbReference type="EMBL" id="VEU61066.1"/>
    </source>
</evidence>
<name>A0A449AA37_9BACT</name>
<reference evidence="1 2" key="1">
    <citation type="submission" date="2019-01" db="EMBL/GenBank/DDBJ databases">
        <authorList>
            <consortium name="Pathogen Informatics"/>
        </authorList>
    </citation>
    <scope>NUCLEOTIDE SEQUENCE [LARGE SCALE GENOMIC DNA]</scope>
    <source>
        <strain evidence="1 2">NCTC10122</strain>
    </source>
</reference>
<proteinExistence type="predicted"/>
<organism evidence="1 2">
    <name type="scientific">Mycoplasmopsis bovigenitalium</name>
    <dbReference type="NCBI Taxonomy" id="2112"/>
    <lineage>
        <taxon>Bacteria</taxon>
        <taxon>Bacillati</taxon>
        <taxon>Mycoplasmatota</taxon>
        <taxon>Mycoplasmoidales</taxon>
        <taxon>Metamycoplasmataceae</taxon>
        <taxon>Mycoplasmopsis</taxon>
    </lineage>
</organism>
<dbReference type="Proteomes" id="UP000290942">
    <property type="component" value="Chromosome"/>
</dbReference>